<reference evidence="1" key="1">
    <citation type="submission" date="2023-04" db="EMBL/GenBank/DDBJ databases">
        <title>A chromosome-level genome assembly of the parasitoid wasp Eretmocerus hayati.</title>
        <authorList>
            <person name="Zhong Y."/>
            <person name="Liu S."/>
            <person name="Liu Y."/>
        </authorList>
    </citation>
    <scope>NUCLEOTIDE SEQUENCE</scope>
    <source>
        <strain evidence="1">ZJU_SS_LIU_2023</strain>
    </source>
</reference>
<name>A0ACC2P789_9HYME</name>
<accession>A0ACC2P789</accession>
<proteinExistence type="predicted"/>
<keyword evidence="2" id="KW-1185">Reference proteome</keyword>
<evidence type="ECO:0000313" key="2">
    <source>
        <dbReference type="Proteomes" id="UP001239111"/>
    </source>
</evidence>
<protein>
    <submittedName>
        <fullName evidence="1">Uncharacterized protein</fullName>
    </submittedName>
</protein>
<dbReference type="Proteomes" id="UP001239111">
    <property type="component" value="Chromosome 2"/>
</dbReference>
<organism evidence="1 2">
    <name type="scientific">Eretmocerus hayati</name>
    <dbReference type="NCBI Taxonomy" id="131215"/>
    <lineage>
        <taxon>Eukaryota</taxon>
        <taxon>Metazoa</taxon>
        <taxon>Ecdysozoa</taxon>
        <taxon>Arthropoda</taxon>
        <taxon>Hexapoda</taxon>
        <taxon>Insecta</taxon>
        <taxon>Pterygota</taxon>
        <taxon>Neoptera</taxon>
        <taxon>Endopterygota</taxon>
        <taxon>Hymenoptera</taxon>
        <taxon>Apocrita</taxon>
        <taxon>Proctotrupomorpha</taxon>
        <taxon>Chalcidoidea</taxon>
        <taxon>Aphelinidae</taxon>
        <taxon>Aphelininae</taxon>
        <taxon>Eretmocerus</taxon>
    </lineage>
</organism>
<gene>
    <name evidence="1" type="ORF">QAD02_014735</name>
</gene>
<evidence type="ECO:0000313" key="1">
    <source>
        <dbReference type="EMBL" id="KAJ8678948.1"/>
    </source>
</evidence>
<dbReference type="EMBL" id="CM056742">
    <property type="protein sequence ID" value="KAJ8678948.1"/>
    <property type="molecule type" value="Genomic_DNA"/>
</dbReference>
<comment type="caution">
    <text evidence="1">The sequence shown here is derived from an EMBL/GenBank/DDBJ whole genome shotgun (WGS) entry which is preliminary data.</text>
</comment>
<sequence>MELRQASLVRFQKSDDETVMYLTECTSRLLLKEISGEDSFTNLMHYEIVSLANLIMTSEICMKMEDIPFTNLNHLRTDLDDFGSLSIQKDVDEQNQITDLSHLVSDENVSVLPNTRLTEHRVHFNNLVDYLINRVVEIFRRTNKGRIPVPDIHVPISEGSYFTPQESLNATGGHFFDVTTLKRTSDVRIVNKHNVWELSCGFGLSLANVFYEHYMLFDGYLSVSGSIWVNIQGVAFRTKIIINCSHKPGGVVLQELGLPELGDISVSITGLYFNSIASYLVSYIVNTWRNEIAALVLEKVKEVIQHQIDQLSCRL</sequence>